<dbReference type="EMBL" id="WBJX01000001">
    <property type="protein sequence ID" value="KAB1639770.1"/>
    <property type="molecule type" value="Genomic_DNA"/>
</dbReference>
<dbReference type="Proteomes" id="UP000490386">
    <property type="component" value="Unassembled WGS sequence"/>
</dbReference>
<name>A0A7J5B8X2_9MICO</name>
<organism evidence="2 3">
    <name type="scientific">Pseudoclavibacter terrae</name>
    <dbReference type="NCBI Taxonomy" id="1530195"/>
    <lineage>
        <taxon>Bacteria</taxon>
        <taxon>Bacillati</taxon>
        <taxon>Actinomycetota</taxon>
        <taxon>Actinomycetes</taxon>
        <taxon>Micrococcales</taxon>
        <taxon>Microbacteriaceae</taxon>
        <taxon>Pseudoclavibacter</taxon>
    </lineage>
</organism>
<dbReference type="RefSeq" id="WP_151422925.1">
    <property type="nucleotide sequence ID" value="NZ_CANKVH010000002.1"/>
</dbReference>
<keyword evidence="1" id="KW-0812">Transmembrane</keyword>
<evidence type="ECO:0000313" key="2">
    <source>
        <dbReference type="EMBL" id="KAB1639770.1"/>
    </source>
</evidence>
<keyword evidence="1" id="KW-0472">Membrane</keyword>
<dbReference type="OrthoDB" id="3784263at2"/>
<evidence type="ECO:0000313" key="3">
    <source>
        <dbReference type="Proteomes" id="UP000490386"/>
    </source>
</evidence>
<proteinExistence type="predicted"/>
<accession>A0A7J5B8X2</accession>
<reference evidence="2 3" key="1">
    <citation type="submission" date="2019-09" db="EMBL/GenBank/DDBJ databases">
        <title>Phylogeny of genus Pseudoclavibacter and closely related genus.</title>
        <authorList>
            <person name="Li Y."/>
        </authorList>
    </citation>
    <scope>NUCLEOTIDE SEQUENCE [LARGE SCALE GENOMIC DNA]</scope>
    <source>
        <strain evidence="2 3">THG-MD12</strain>
    </source>
</reference>
<protein>
    <submittedName>
        <fullName evidence="2">Uncharacterized protein</fullName>
    </submittedName>
</protein>
<keyword evidence="1" id="KW-1133">Transmembrane helix</keyword>
<gene>
    <name evidence="2" type="ORF">F8O03_05515</name>
</gene>
<dbReference type="AlphaFoldDB" id="A0A7J5B8X2"/>
<comment type="caution">
    <text evidence="2">The sequence shown here is derived from an EMBL/GenBank/DDBJ whole genome shotgun (WGS) entry which is preliminary data.</text>
</comment>
<sequence length="162" mass="17774">MFVADVQPPEGTVVPVIDYAQFWLVLGFLILASIVAYYFLVVFLTRPRPPKAAPVLPPARPPVHALQQEYLERVDEVARRAAAGELTPRRAHAELSVLVRGFVAAVSTVPADKMTLTDLRRTELRGVSHTVGQYYPMVFGAHDPSGTEAGIAAAREVIATWR</sequence>
<keyword evidence="3" id="KW-1185">Reference proteome</keyword>
<evidence type="ECO:0000256" key="1">
    <source>
        <dbReference type="SAM" id="Phobius"/>
    </source>
</evidence>
<feature type="transmembrane region" description="Helical" evidence="1">
    <location>
        <begin position="20"/>
        <end position="44"/>
    </location>
</feature>